<accession>A0AA38KRM3</accession>
<evidence type="ECO:0000313" key="1">
    <source>
        <dbReference type="EMBL" id="KAJ3786900.1"/>
    </source>
</evidence>
<feature type="non-terminal residue" evidence="1">
    <location>
        <position position="65"/>
    </location>
</feature>
<name>A0AA38KRM3_9AGAR</name>
<keyword evidence="2" id="KW-1185">Reference proteome</keyword>
<dbReference type="AlphaFoldDB" id="A0AA38KRM3"/>
<protein>
    <recommendedName>
        <fullName evidence="3">F-box domain-containing protein</fullName>
    </recommendedName>
</protein>
<dbReference type="Proteomes" id="UP001163798">
    <property type="component" value="Unassembled WGS sequence"/>
</dbReference>
<reference evidence="1" key="1">
    <citation type="submission" date="2022-08" db="EMBL/GenBank/DDBJ databases">
        <authorList>
            <consortium name="DOE Joint Genome Institute"/>
            <person name="Min B."/>
            <person name="Riley R."/>
            <person name="Sierra-Patev S."/>
            <person name="Naranjo-Ortiz M."/>
            <person name="Looney B."/>
            <person name="Konkel Z."/>
            <person name="Slot J.C."/>
            <person name="Sakamoto Y."/>
            <person name="Steenwyk J.L."/>
            <person name="Rokas A."/>
            <person name="Carro J."/>
            <person name="Camarero S."/>
            <person name="Ferreira P."/>
            <person name="Molpeceres G."/>
            <person name="Ruiz-Duenas F.J."/>
            <person name="Serrano A."/>
            <person name="Henrissat B."/>
            <person name="Drula E."/>
            <person name="Hughes K.W."/>
            <person name="Mata J.L."/>
            <person name="Ishikawa N.K."/>
            <person name="Vargas-Isla R."/>
            <person name="Ushijima S."/>
            <person name="Smith C.A."/>
            <person name="Ahrendt S."/>
            <person name="Andreopoulos W."/>
            <person name="He G."/>
            <person name="Labutti K."/>
            <person name="Lipzen A."/>
            <person name="Ng V."/>
            <person name="Sandor L."/>
            <person name="Barry K."/>
            <person name="Martinez A.T."/>
            <person name="Xiao Y."/>
            <person name="Gibbons J.G."/>
            <person name="Terashima K."/>
            <person name="Hibbett D.S."/>
            <person name="Grigoriev I.V."/>
        </authorList>
    </citation>
    <scope>NUCLEOTIDE SEQUENCE</scope>
    <source>
        <strain evidence="1">TFB10291</strain>
    </source>
</reference>
<dbReference type="EMBL" id="MU793303">
    <property type="protein sequence ID" value="KAJ3786900.1"/>
    <property type="molecule type" value="Genomic_DNA"/>
</dbReference>
<sequence>MSPSSVFPPEIYDKIIDEVSSSSSKDNLSACSLVDRSWISRSRAHMFRDINFTTASKKDLPTSIK</sequence>
<proteinExistence type="predicted"/>
<organism evidence="1 2">
    <name type="scientific">Lentinula aff. detonsa</name>
    <dbReference type="NCBI Taxonomy" id="2804958"/>
    <lineage>
        <taxon>Eukaryota</taxon>
        <taxon>Fungi</taxon>
        <taxon>Dikarya</taxon>
        <taxon>Basidiomycota</taxon>
        <taxon>Agaricomycotina</taxon>
        <taxon>Agaricomycetes</taxon>
        <taxon>Agaricomycetidae</taxon>
        <taxon>Agaricales</taxon>
        <taxon>Marasmiineae</taxon>
        <taxon>Omphalotaceae</taxon>
        <taxon>Lentinula</taxon>
    </lineage>
</organism>
<comment type="caution">
    <text evidence="1">The sequence shown here is derived from an EMBL/GenBank/DDBJ whole genome shotgun (WGS) entry which is preliminary data.</text>
</comment>
<evidence type="ECO:0000313" key="2">
    <source>
        <dbReference type="Proteomes" id="UP001163798"/>
    </source>
</evidence>
<evidence type="ECO:0008006" key="3">
    <source>
        <dbReference type="Google" id="ProtNLM"/>
    </source>
</evidence>
<gene>
    <name evidence="1" type="ORF">GGU10DRAFT_289281</name>
</gene>